<proteinExistence type="inferred from homology"/>
<feature type="domain" description="DJ-1/PfpI" evidence="2">
    <location>
        <begin position="8"/>
        <end position="175"/>
    </location>
</feature>
<reference evidence="3 4" key="1">
    <citation type="submission" date="2019-07" db="EMBL/GenBank/DDBJ databases">
        <title>Whole genome shotgun sequence of Skermanella aerolata NBRC 106429.</title>
        <authorList>
            <person name="Hosoyama A."/>
            <person name="Uohara A."/>
            <person name="Ohji S."/>
            <person name="Ichikawa N."/>
        </authorList>
    </citation>
    <scope>NUCLEOTIDE SEQUENCE [LARGE SCALE GENOMIC DNA]</scope>
    <source>
        <strain evidence="3 4">NBRC 106429</strain>
    </source>
</reference>
<keyword evidence="3" id="KW-0315">Glutamine amidotransferase</keyword>
<evidence type="ECO:0000313" key="3">
    <source>
        <dbReference type="EMBL" id="GEO37128.1"/>
    </source>
</evidence>
<dbReference type="GO" id="GO:0016740">
    <property type="term" value="F:transferase activity"/>
    <property type="evidence" value="ECO:0007669"/>
    <property type="project" value="UniProtKB-KW"/>
</dbReference>
<keyword evidence="4" id="KW-1185">Reference proteome</keyword>
<dbReference type="RefSeq" id="WP_044433917.1">
    <property type="nucleotide sequence ID" value="NZ_BJYZ01000004.1"/>
</dbReference>
<dbReference type="Pfam" id="PF01965">
    <property type="entry name" value="DJ-1_PfpI"/>
    <property type="match status" value="1"/>
</dbReference>
<dbReference type="PANTHER" id="PTHR42733:SF12">
    <property type="entry name" value="PROTEINASE"/>
    <property type="match status" value="1"/>
</dbReference>
<dbReference type="EMBL" id="BJYZ01000004">
    <property type="protein sequence ID" value="GEO37128.1"/>
    <property type="molecule type" value="Genomic_DNA"/>
</dbReference>
<dbReference type="InterPro" id="IPR002818">
    <property type="entry name" value="DJ-1/PfpI"/>
</dbReference>
<dbReference type="PROSITE" id="PS51276">
    <property type="entry name" value="PEPTIDASE_C56_PFPI"/>
    <property type="match status" value="1"/>
</dbReference>
<comment type="caution">
    <text evidence="3">The sequence shown here is derived from an EMBL/GenBank/DDBJ whole genome shotgun (WGS) entry which is preliminary data.</text>
</comment>
<evidence type="ECO:0000256" key="1">
    <source>
        <dbReference type="ARBA" id="ARBA00008542"/>
    </source>
</evidence>
<organism evidence="3 4">
    <name type="scientific">Skermanella aerolata</name>
    <dbReference type="NCBI Taxonomy" id="393310"/>
    <lineage>
        <taxon>Bacteria</taxon>
        <taxon>Pseudomonadati</taxon>
        <taxon>Pseudomonadota</taxon>
        <taxon>Alphaproteobacteria</taxon>
        <taxon>Rhodospirillales</taxon>
        <taxon>Azospirillaceae</taxon>
        <taxon>Skermanella</taxon>
    </lineage>
</organism>
<dbReference type="InterPro" id="IPR006286">
    <property type="entry name" value="C56_PfpI-like"/>
</dbReference>
<dbReference type="Gene3D" id="3.40.50.880">
    <property type="match status" value="1"/>
</dbReference>
<gene>
    <name evidence="3" type="primary">pfpI</name>
    <name evidence="3" type="ORF">SAE02_12760</name>
</gene>
<dbReference type="InterPro" id="IPR029062">
    <property type="entry name" value="Class_I_gatase-like"/>
</dbReference>
<protein>
    <submittedName>
        <fullName evidence="3">Glutamine amidotransferase</fullName>
    </submittedName>
</protein>
<comment type="similarity">
    <text evidence="1">Belongs to the peptidase C56 family.</text>
</comment>
<sequence length="187" mass="19784">MDQPLAGKTIAILVANGFEETEMTEPQRALLKTGATLKVLSPEQGLVNGWHGKAWGHYFPVDQQIAEVLAADFDMLILPGGERSVAKLAANPHIRRIVSSFMDGGKPVAAIDDGVSLLAVAQKVKGRTLTGSPAVREALEAAGAVWSEEPITIDKALVTADGLDNLQAFVDQLVKSFTDAAQVKKAA</sequence>
<evidence type="ECO:0000313" key="4">
    <source>
        <dbReference type="Proteomes" id="UP000321523"/>
    </source>
</evidence>
<evidence type="ECO:0000259" key="2">
    <source>
        <dbReference type="Pfam" id="PF01965"/>
    </source>
</evidence>
<dbReference type="SUPFAM" id="SSF52317">
    <property type="entry name" value="Class I glutamine amidotransferase-like"/>
    <property type="match status" value="1"/>
</dbReference>
<dbReference type="Proteomes" id="UP000321523">
    <property type="component" value="Unassembled WGS sequence"/>
</dbReference>
<dbReference type="AlphaFoldDB" id="A0A512DKX7"/>
<keyword evidence="3" id="KW-0808">Transferase</keyword>
<name>A0A512DKX7_9PROT</name>
<dbReference type="PANTHER" id="PTHR42733">
    <property type="entry name" value="DJ-1 PROTEIN"/>
    <property type="match status" value="1"/>
</dbReference>
<accession>A0A512DKX7</accession>
<dbReference type="OrthoDB" id="9792284at2"/>